<dbReference type="Gene3D" id="3.40.50.720">
    <property type="entry name" value="NAD(P)-binding Rossmann-like Domain"/>
    <property type="match status" value="1"/>
</dbReference>
<accession>W4QD76</accession>
<dbReference type="Pfam" id="PF01408">
    <property type="entry name" value="GFO_IDH_MocA"/>
    <property type="match status" value="1"/>
</dbReference>
<dbReference type="Proteomes" id="UP000018895">
    <property type="component" value="Unassembled WGS sequence"/>
</dbReference>
<evidence type="ECO:0000259" key="1">
    <source>
        <dbReference type="Pfam" id="PF01408"/>
    </source>
</evidence>
<sequence>MMKNKKHVLCEKPMASNSSEVKEMINVANAEDVLLMEGLKTTALPNFIVLKEHLHKIGTIRQFVTSYCQYSSRYDAYKAGTVLNAFKPEFSNGALMDIGIYCVFPTVAMFGRPNKVKAIGHLLKSGVDGQGSLLLQYDSMEAVIMYSKITDSALPTEIQGEDGSIIIDKIHTPEKVYIHYRDGRVEDISVSQDEEAMFDEARVFIEAIQNGEKEVACNKLEYSIETALILEEARRQIGVTYPADLSE</sequence>
<dbReference type="InterPro" id="IPR000683">
    <property type="entry name" value="Gfo/Idh/MocA-like_OxRdtase_N"/>
</dbReference>
<gene>
    <name evidence="3" type="ORF">JCM9152_1397</name>
</gene>
<protein>
    <submittedName>
        <fullName evidence="3">Possible oxidoreductase</fullName>
    </submittedName>
</protein>
<dbReference type="Pfam" id="PF22725">
    <property type="entry name" value="GFO_IDH_MocA_C3"/>
    <property type="match status" value="1"/>
</dbReference>
<dbReference type="PANTHER" id="PTHR43054:SF1">
    <property type="entry name" value="SCYLLO-INOSITOL 2-DEHYDROGENASE (NADP(+)) IOLU"/>
    <property type="match status" value="1"/>
</dbReference>
<name>W4QD76_9BACI</name>
<dbReference type="PANTHER" id="PTHR43054">
    <property type="match status" value="1"/>
</dbReference>
<dbReference type="STRING" id="1236971.JCM9152_1397"/>
<organism evidence="3 4">
    <name type="scientific">Halalkalibacter hemicellulosilyticusJCM 9152</name>
    <dbReference type="NCBI Taxonomy" id="1236971"/>
    <lineage>
        <taxon>Bacteria</taxon>
        <taxon>Bacillati</taxon>
        <taxon>Bacillota</taxon>
        <taxon>Bacilli</taxon>
        <taxon>Bacillales</taxon>
        <taxon>Bacillaceae</taxon>
        <taxon>Halalkalibacter</taxon>
    </lineage>
</organism>
<proteinExistence type="predicted"/>
<dbReference type="AlphaFoldDB" id="W4QD76"/>
<dbReference type="InterPro" id="IPR055170">
    <property type="entry name" value="GFO_IDH_MocA-like_dom"/>
</dbReference>
<keyword evidence="4" id="KW-1185">Reference proteome</keyword>
<dbReference type="SUPFAM" id="SSF55347">
    <property type="entry name" value="Glyceraldehyde-3-phosphate dehydrogenase-like, C-terminal domain"/>
    <property type="match status" value="1"/>
</dbReference>
<evidence type="ECO:0000259" key="2">
    <source>
        <dbReference type="Pfam" id="PF22725"/>
    </source>
</evidence>
<reference evidence="3" key="1">
    <citation type="journal article" date="2014" name="Genome Announc.">
        <title>Draft Genome Sequences of Three Alkaliphilic Bacillus Strains, Bacillus wakoensis JCM 9140T, Bacillus akibai JCM 9157T, and Bacillus hemicellulosilyticus JCM 9152T.</title>
        <authorList>
            <person name="Yuki M."/>
            <person name="Oshima K."/>
            <person name="Suda W."/>
            <person name="Oshida Y."/>
            <person name="Kitamura K."/>
            <person name="Iida T."/>
            <person name="Hattori M."/>
            <person name="Ohkuma M."/>
        </authorList>
    </citation>
    <scope>NUCLEOTIDE SEQUENCE [LARGE SCALE GENOMIC DNA]</scope>
    <source>
        <strain evidence="3">JCM 9152</strain>
    </source>
</reference>
<dbReference type="GO" id="GO:0000166">
    <property type="term" value="F:nucleotide binding"/>
    <property type="evidence" value="ECO:0007669"/>
    <property type="project" value="InterPro"/>
</dbReference>
<feature type="domain" description="GFO/IDH/MocA-like oxidoreductase" evidence="2">
    <location>
        <begin position="56"/>
        <end position="165"/>
    </location>
</feature>
<evidence type="ECO:0000313" key="4">
    <source>
        <dbReference type="Proteomes" id="UP000018895"/>
    </source>
</evidence>
<dbReference type="EMBL" id="BAUU01000008">
    <property type="protein sequence ID" value="GAE30006.1"/>
    <property type="molecule type" value="Genomic_DNA"/>
</dbReference>
<evidence type="ECO:0000313" key="3">
    <source>
        <dbReference type="EMBL" id="GAE30006.1"/>
    </source>
</evidence>
<dbReference type="Gene3D" id="3.30.360.10">
    <property type="entry name" value="Dihydrodipicolinate Reductase, domain 2"/>
    <property type="match status" value="1"/>
</dbReference>
<comment type="caution">
    <text evidence="3">The sequence shown here is derived from an EMBL/GenBank/DDBJ whole genome shotgun (WGS) entry which is preliminary data.</text>
</comment>
<feature type="domain" description="Gfo/Idh/MocA-like oxidoreductase N-terminal" evidence="1">
    <location>
        <begin position="2"/>
        <end position="38"/>
    </location>
</feature>